<name>A0ABW2KYN2_9PROT</name>
<feature type="domain" description="EamA" evidence="7">
    <location>
        <begin position="20"/>
        <end position="149"/>
    </location>
</feature>
<feature type="transmembrane region" description="Helical" evidence="6">
    <location>
        <begin position="133"/>
        <end position="151"/>
    </location>
</feature>
<proteinExistence type="inferred from homology"/>
<feature type="transmembrane region" description="Helical" evidence="6">
    <location>
        <begin position="163"/>
        <end position="182"/>
    </location>
</feature>
<feature type="transmembrane region" description="Helical" evidence="6">
    <location>
        <begin position="194"/>
        <end position="214"/>
    </location>
</feature>
<feature type="transmembrane region" description="Helical" evidence="6">
    <location>
        <begin position="45"/>
        <end position="66"/>
    </location>
</feature>
<dbReference type="InterPro" id="IPR037185">
    <property type="entry name" value="EmrE-like"/>
</dbReference>
<feature type="transmembrane region" description="Helical" evidence="6">
    <location>
        <begin position="20"/>
        <end position="39"/>
    </location>
</feature>
<evidence type="ECO:0000256" key="6">
    <source>
        <dbReference type="SAM" id="Phobius"/>
    </source>
</evidence>
<sequence>MSSPAAVLSPSVATVRRATLIGATAILLWSTLASLTAFAGPVPPFQMVAMSFGVGGVTGLLVQIVRGRPLSQALRQPLPVWLLGVGGLFGYHFFYFIAMRTAPAVEANLINYLWPLFIVLFSGLLPGERLGRAALAGAAAGLAGTLLLVGGGAETGEMGGGHWAGYLSALACALIWSAYSVAMRRHGEVPTEAVTGFCLGTSILAALCHLLFEVTVWPQGAAWVVVLAMGLGPLGIAFFVWDHGIKRGDIQTLGALSYAAPMLSTALLIALGRGEPTPTLGLACLLIVGGAVIAGRGLARG</sequence>
<keyword evidence="5 6" id="KW-0472">Membrane</keyword>
<dbReference type="SUPFAM" id="SSF103481">
    <property type="entry name" value="Multidrug resistance efflux transporter EmrE"/>
    <property type="match status" value="2"/>
</dbReference>
<feature type="transmembrane region" description="Helical" evidence="6">
    <location>
        <begin position="220"/>
        <end position="241"/>
    </location>
</feature>
<dbReference type="RefSeq" id="WP_377359807.1">
    <property type="nucleotide sequence ID" value="NZ_JBHTCM010000014.1"/>
</dbReference>
<evidence type="ECO:0000256" key="2">
    <source>
        <dbReference type="ARBA" id="ARBA00007362"/>
    </source>
</evidence>
<keyword evidence="3 6" id="KW-0812">Transmembrane</keyword>
<reference evidence="9" key="1">
    <citation type="journal article" date="2019" name="Int. J. Syst. Evol. Microbiol.">
        <title>The Global Catalogue of Microorganisms (GCM) 10K type strain sequencing project: providing services to taxonomists for standard genome sequencing and annotation.</title>
        <authorList>
            <consortium name="The Broad Institute Genomics Platform"/>
            <consortium name="The Broad Institute Genome Sequencing Center for Infectious Disease"/>
            <person name="Wu L."/>
            <person name="Ma J."/>
        </authorList>
    </citation>
    <scope>NUCLEOTIDE SEQUENCE [LARGE SCALE GENOMIC DNA]</scope>
    <source>
        <strain evidence="9">CGMCC 1.16275</strain>
    </source>
</reference>
<dbReference type="EMBL" id="JBHTCM010000014">
    <property type="protein sequence ID" value="MFC7334243.1"/>
    <property type="molecule type" value="Genomic_DNA"/>
</dbReference>
<dbReference type="PANTHER" id="PTHR32322:SF2">
    <property type="entry name" value="EAMA DOMAIN-CONTAINING PROTEIN"/>
    <property type="match status" value="1"/>
</dbReference>
<comment type="caution">
    <text evidence="8">The sequence shown here is derived from an EMBL/GenBank/DDBJ whole genome shotgun (WGS) entry which is preliminary data.</text>
</comment>
<evidence type="ECO:0000256" key="1">
    <source>
        <dbReference type="ARBA" id="ARBA00004141"/>
    </source>
</evidence>
<feature type="transmembrane region" description="Helical" evidence="6">
    <location>
        <begin position="253"/>
        <end position="274"/>
    </location>
</feature>
<keyword evidence="4 6" id="KW-1133">Transmembrane helix</keyword>
<comment type="subcellular location">
    <subcellularLocation>
        <location evidence="1">Membrane</location>
        <topology evidence="1">Multi-pass membrane protein</topology>
    </subcellularLocation>
</comment>
<evidence type="ECO:0000256" key="5">
    <source>
        <dbReference type="ARBA" id="ARBA00023136"/>
    </source>
</evidence>
<evidence type="ECO:0000256" key="4">
    <source>
        <dbReference type="ARBA" id="ARBA00022989"/>
    </source>
</evidence>
<accession>A0ABW2KYN2</accession>
<protein>
    <submittedName>
        <fullName evidence="8">DMT family transporter</fullName>
    </submittedName>
</protein>
<feature type="domain" description="EamA" evidence="7">
    <location>
        <begin position="164"/>
        <end position="294"/>
    </location>
</feature>
<dbReference type="Proteomes" id="UP001596456">
    <property type="component" value="Unassembled WGS sequence"/>
</dbReference>
<gene>
    <name evidence="8" type="ORF">ACFQPS_13835</name>
</gene>
<evidence type="ECO:0000256" key="3">
    <source>
        <dbReference type="ARBA" id="ARBA00022692"/>
    </source>
</evidence>
<dbReference type="PANTHER" id="PTHR32322">
    <property type="entry name" value="INNER MEMBRANE TRANSPORTER"/>
    <property type="match status" value="1"/>
</dbReference>
<dbReference type="Pfam" id="PF00892">
    <property type="entry name" value="EamA"/>
    <property type="match status" value="2"/>
</dbReference>
<evidence type="ECO:0000313" key="9">
    <source>
        <dbReference type="Proteomes" id="UP001596456"/>
    </source>
</evidence>
<feature type="transmembrane region" description="Helical" evidence="6">
    <location>
        <begin position="280"/>
        <end position="299"/>
    </location>
</feature>
<evidence type="ECO:0000313" key="8">
    <source>
        <dbReference type="EMBL" id="MFC7334243.1"/>
    </source>
</evidence>
<feature type="transmembrane region" description="Helical" evidence="6">
    <location>
        <begin position="109"/>
        <end position="126"/>
    </location>
</feature>
<keyword evidence="9" id="KW-1185">Reference proteome</keyword>
<dbReference type="InterPro" id="IPR050638">
    <property type="entry name" value="AA-Vitamin_Transporters"/>
</dbReference>
<organism evidence="8 9">
    <name type="scientific">Rhodocista pekingensis</name>
    <dbReference type="NCBI Taxonomy" id="201185"/>
    <lineage>
        <taxon>Bacteria</taxon>
        <taxon>Pseudomonadati</taxon>
        <taxon>Pseudomonadota</taxon>
        <taxon>Alphaproteobacteria</taxon>
        <taxon>Rhodospirillales</taxon>
        <taxon>Azospirillaceae</taxon>
        <taxon>Rhodocista</taxon>
    </lineage>
</organism>
<feature type="transmembrane region" description="Helical" evidence="6">
    <location>
        <begin position="78"/>
        <end position="97"/>
    </location>
</feature>
<comment type="similarity">
    <text evidence="2">Belongs to the EamA transporter family.</text>
</comment>
<evidence type="ECO:0000259" key="7">
    <source>
        <dbReference type="Pfam" id="PF00892"/>
    </source>
</evidence>
<dbReference type="InterPro" id="IPR000620">
    <property type="entry name" value="EamA_dom"/>
</dbReference>